<dbReference type="GO" id="GO:0005576">
    <property type="term" value="C:extracellular region"/>
    <property type="evidence" value="ECO:0007669"/>
    <property type="project" value="InterPro"/>
</dbReference>
<dbReference type="eggNOG" id="ENOG502SEVZ">
    <property type="taxonomic scope" value="Eukaryota"/>
</dbReference>
<evidence type="ECO:0000313" key="3">
    <source>
        <dbReference type="EMBL" id="EEN69634.1"/>
    </source>
</evidence>
<organism>
    <name type="scientific">Branchiostoma floridae</name>
    <name type="common">Florida lancelet</name>
    <name type="synonym">Amphioxus</name>
    <dbReference type="NCBI Taxonomy" id="7739"/>
    <lineage>
        <taxon>Eukaryota</taxon>
        <taxon>Metazoa</taxon>
        <taxon>Chordata</taxon>
        <taxon>Cephalochordata</taxon>
        <taxon>Leptocardii</taxon>
        <taxon>Amphioxiformes</taxon>
        <taxon>Branchiostomatidae</taxon>
        <taxon>Branchiostoma</taxon>
    </lineage>
</organism>
<dbReference type="PANTHER" id="PTHR10697:SF13">
    <property type="entry name" value="RICIN B LECTIN DOMAIN-CONTAINING PROTEIN"/>
    <property type="match status" value="1"/>
</dbReference>
<protein>
    <submittedName>
        <fullName evidence="3">Uncharacterized protein</fullName>
    </submittedName>
</protein>
<dbReference type="AlphaFoldDB" id="C3XQQ8"/>
<proteinExistence type="inferred from homology"/>
<accession>C3XQQ8</accession>
<name>C3XQQ8_BRAFL</name>
<sequence>MTAFLLGGCSVMVEACCLPKQFECTAGLQNATFRGGKLDVSSTVFMHSVDLVNKKVSYVGQSFKIVQDYNKMMQYTISQWYCRVSKLTTPIHDCMPANATIATSMAMGGPKGIMMDVYDIEKISPGARLPFKGTLSLNQEGCVPFSEILKTEGSIATLAYVNMTYGIKDPSVFDVPSPPCPKDTDNFVMMQYTISNGYCTVNKLMKPIDNCISANATVATTVDMGGPKGVTLDVYNVEKISPGPGIFFKGSIAFNQEGCIPFSEILMTEGSYATVSYINMTFGIKDPSVFDVPSPPCPKDTDNFVTSLQQQPAPSWPILPSLP</sequence>
<dbReference type="GO" id="GO:0005509">
    <property type="term" value="F:calcium ion binding"/>
    <property type="evidence" value="ECO:0007669"/>
    <property type="project" value="InterPro"/>
</dbReference>
<keyword evidence="2" id="KW-0732">Signal</keyword>
<dbReference type="PANTHER" id="PTHR10697">
    <property type="entry name" value="MAMMALIAN EPENDYMIN-RELATED PROTEIN 1"/>
    <property type="match status" value="1"/>
</dbReference>
<dbReference type="GO" id="GO:0007160">
    <property type="term" value="P:cell-matrix adhesion"/>
    <property type="evidence" value="ECO:0007669"/>
    <property type="project" value="InterPro"/>
</dbReference>
<dbReference type="InterPro" id="IPR001299">
    <property type="entry name" value="Ependymin"/>
</dbReference>
<feature type="signal peptide" evidence="2">
    <location>
        <begin position="1"/>
        <end position="15"/>
    </location>
</feature>
<evidence type="ECO:0000256" key="1">
    <source>
        <dbReference type="ARBA" id="ARBA00010771"/>
    </source>
</evidence>
<gene>
    <name evidence="3" type="ORF">BRAFLDRAFT_127102</name>
</gene>
<reference evidence="3" key="1">
    <citation type="journal article" date="2008" name="Nature">
        <title>The amphioxus genome and the evolution of the chordate karyotype.</title>
        <authorList>
            <consortium name="US DOE Joint Genome Institute (JGI-PGF)"/>
            <person name="Putnam N.H."/>
            <person name="Butts T."/>
            <person name="Ferrier D.E.K."/>
            <person name="Furlong R.F."/>
            <person name="Hellsten U."/>
            <person name="Kawashima T."/>
            <person name="Robinson-Rechavi M."/>
            <person name="Shoguchi E."/>
            <person name="Terry A."/>
            <person name="Yu J.-K."/>
            <person name="Benito-Gutierrez E.L."/>
            <person name="Dubchak I."/>
            <person name="Garcia-Fernandez J."/>
            <person name="Gibson-Brown J.J."/>
            <person name="Grigoriev I.V."/>
            <person name="Horton A.C."/>
            <person name="de Jong P.J."/>
            <person name="Jurka J."/>
            <person name="Kapitonov V.V."/>
            <person name="Kohara Y."/>
            <person name="Kuroki Y."/>
            <person name="Lindquist E."/>
            <person name="Lucas S."/>
            <person name="Osoegawa K."/>
            <person name="Pennacchio L.A."/>
            <person name="Salamov A.A."/>
            <person name="Satou Y."/>
            <person name="Sauka-Spengler T."/>
            <person name="Schmutz J."/>
            <person name="Shin-I T."/>
            <person name="Toyoda A."/>
            <person name="Bronner-Fraser M."/>
            <person name="Fujiyama A."/>
            <person name="Holland L.Z."/>
            <person name="Holland P.W.H."/>
            <person name="Satoh N."/>
            <person name="Rokhsar D.S."/>
        </authorList>
    </citation>
    <scope>NUCLEOTIDE SEQUENCE [LARGE SCALE GENOMIC DNA]</scope>
    <source>
        <strain evidence="3">S238N-H82</strain>
        <tissue evidence="3">Testes</tissue>
    </source>
</reference>
<dbReference type="EMBL" id="GG666455">
    <property type="protein sequence ID" value="EEN69634.1"/>
    <property type="molecule type" value="Genomic_DNA"/>
</dbReference>
<evidence type="ECO:0000256" key="2">
    <source>
        <dbReference type="SAM" id="SignalP"/>
    </source>
</evidence>
<comment type="similarity">
    <text evidence="1">Belongs to the ependymin family.</text>
</comment>
<dbReference type="Pfam" id="PF00811">
    <property type="entry name" value="Ependymin"/>
    <property type="match status" value="2"/>
</dbReference>
<feature type="chain" id="PRO_5012135559" evidence="2">
    <location>
        <begin position="16"/>
        <end position="323"/>
    </location>
</feature>
<dbReference type="InParanoid" id="C3XQQ8"/>